<organism evidence="1 2">
    <name type="scientific">Pistacia integerrima</name>
    <dbReference type="NCBI Taxonomy" id="434235"/>
    <lineage>
        <taxon>Eukaryota</taxon>
        <taxon>Viridiplantae</taxon>
        <taxon>Streptophyta</taxon>
        <taxon>Embryophyta</taxon>
        <taxon>Tracheophyta</taxon>
        <taxon>Spermatophyta</taxon>
        <taxon>Magnoliopsida</taxon>
        <taxon>eudicotyledons</taxon>
        <taxon>Gunneridae</taxon>
        <taxon>Pentapetalae</taxon>
        <taxon>rosids</taxon>
        <taxon>malvids</taxon>
        <taxon>Sapindales</taxon>
        <taxon>Anacardiaceae</taxon>
        <taxon>Pistacia</taxon>
    </lineage>
</organism>
<protein>
    <submittedName>
        <fullName evidence="1">Uncharacterized protein</fullName>
    </submittedName>
</protein>
<keyword evidence="2" id="KW-1185">Reference proteome</keyword>
<evidence type="ECO:0000313" key="2">
    <source>
        <dbReference type="Proteomes" id="UP001163603"/>
    </source>
</evidence>
<dbReference type="EMBL" id="CM047748">
    <property type="protein sequence ID" value="KAJ0013797.1"/>
    <property type="molecule type" value="Genomic_DNA"/>
</dbReference>
<evidence type="ECO:0000313" key="1">
    <source>
        <dbReference type="EMBL" id="KAJ0013797.1"/>
    </source>
</evidence>
<accession>A0ACC0XAT8</accession>
<reference evidence="2" key="1">
    <citation type="journal article" date="2023" name="G3 (Bethesda)">
        <title>Genome assembly and association tests identify interacting loci associated with vigor, precocity, and sex in interspecific pistachio rootstocks.</title>
        <authorList>
            <person name="Palmer W."/>
            <person name="Jacygrad E."/>
            <person name="Sagayaradj S."/>
            <person name="Cavanaugh K."/>
            <person name="Han R."/>
            <person name="Bertier L."/>
            <person name="Beede B."/>
            <person name="Kafkas S."/>
            <person name="Golino D."/>
            <person name="Preece J."/>
            <person name="Michelmore R."/>
        </authorList>
    </citation>
    <scope>NUCLEOTIDE SEQUENCE [LARGE SCALE GENOMIC DNA]</scope>
</reference>
<dbReference type="Proteomes" id="UP001163603">
    <property type="component" value="Chromosome 13"/>
</dbReference>
<sequence>MPCYRAMISWDFLMALYHLHHKRLTKKGNQFETRSLLSGIDKKKLVLHAILASLSKPIVDL</sequence>
<proteinExistence type="predicted"/>
<comment type="caution">
    <text evidence="1">The sequence shown here is derived from an EMBL/GenBank/DDBJ whole genome shotgun (WGS) entry which is preliminary data.</text>
</comment>
<gene>
    <name evidence="1" type="ORF">Pint_20979</name>
</gene>
<name>A0ACC0XAT8_9ROSI</name>